<evidence type="ECO:0000313" key="4">
    <source>
        <dbReference type="Proteomes" id="UP000278031"/>
    </source>
</evidence>
<feature type="region of interest" description="Disordered" evidence="1">
    <location>
        <begin position="241"/>
        <end position="260"/>
    </location>
</feature>
<reference evidence="3 4" key="1">
    <citation type="submission" date="2018-06" db="EMBL/GenBank/DDBJ databases">
        <title>Extensive metabolic versatility and redundancy in microbially diverse, dynamic hydrothermal sediments.</title>
        <authorList>
            <person name="Dombrowski N."/>
            <person name="Teske A."/>
            <person name="Baker B.J."/>
        </authorList>
    </citation>
    <scope>NUCLEOTIDE SEQUENCE [LARGE SCALE GENOMIC DNA]</scope>
    <source>
        <strain evidence="3">B51_G17</strain>
    </source>
</reference>
<evidence type="ECO:0000259" key="2">
    <source>
        <dbReference type="Pfam" id="PF02463"/>
    </source>
</evidence>
<comment type="caution">
    <text evidence="3">The sequence shown here is derived from an EMBL/GenBank/DDBJ whole genome shotgun (WGS) entry which is preliminary data.</text>
</comment>
<dbReference type="EMBL" id="QMWP01000037">
    <property type="protein sequence ID" value="RLG70714.1"/>
    <property type="molecule type" value="Genomic_DNA"/>
</dbReference>
<feature type="domain" description="RecF/RecN/SMC N-terminal" evidence="2">
    <location>
        <begin position="6"/>
        <end position="129"/>
    </location>
</feature>
<name>A0A497JKV4_9ARCH</name>
<dbReference type="InterPro" id="IPR027417">
    <property type="entry name" value="P-loop_NTPase"/>
</dbReference>
<dbReference type="SUPFAM" id="SSF52540">
    <property type="entry name" value="P-loop containing nucleoside triphosphate hydrolases"/>
    <property type="match status" value="1"/>
</dbReference>
<dbReference type="Gene3D" id="3.40.50.300">
    <property type="entry name" value="P-loop containing nucleotide triphosphate hydrolases"/>
    <property type="match status" value="1"/>
</dbReference>
<evidence type="ECO:0000256" key="1">
    <source>
        <dbReference type="SAM" id="MobiDB-lite"/>
    </source>
</evidence>
<dbReference type="Proteomes" id="UP000278031">
    <property type="component" value="Unassembled WGS sequence"/>
</dbReference>
<proteinExistence type="predicted"/>
<dbReference type="InterPro" id="IPR003395">
    <property type="entry name" value="RecF/RecN/SMC_N"/>
</dbReference>
<feature type="non-terminal residue" evidence="3">
    <location>
        <position position="323"/>
    </location>
</feature>
<dbReference type="AlphaFoldDB" id="A0A497JKV4"/>
<evidence type="ECO:0000313" key="3">
    <source>
        <dbReference type="EMBL" id="RLG70714.1"/>
    </source>
</evidence>
<sequence length="323" mass="37277">MSSVRLAKLRLKNFKSFKQATIPFAKGFTAIAGANGTGKSNILDAILFVLGATSLKMLRASRLTDLVNRYASENYAEVELTIKDEEKNINYVISRTIDKQGKSIFRMNGKRSSLNEITSLLNELNIRPTGYNIVVQGDINRIIEMNPVQRRELIDELAGLKEFDEKKAEALKNLEKVENKIKEVKIVLNEREIRLKELEAERELAMKYQQLKKELFNCKASLLNAEIKKLEKEKEKTLAKEKKMNEKYQKPSERKEAAQKEISELENKLDEIKQKLIKSNESIYEGIGKFLEEKKSLQKVLEERIKSKEERLKAVVDEIKQIK</sequence>
<dbReference type="PANTHER" id="PTHR43977">
    <property type="entry name" value="STRUCTURAL MAINTENANCE OF CHROMOSOMES PROTEIN 3"/>
    <property type="match status" value="1"/>
</dbReference>
<gene>
    <name evidence="3" type="ORF">DRO04_01310</name>
</gene>
<accession>A0A497JKV4</accession>
<organism evidence="3 4">
    <name type="scientific">Candidatus Iainarchaeum sp</name>
    <dbReference type="NCBI Taxonomy" id="3101447"/>
    <lineage>
        <taxon>Archaea</taxon>
        <taxon>Candidatus Iainarchaeota</taxon>
        <taxon>Candidatus Iainarchaeia</taxon>
        <taxon>Candidatus Iainarchaeales</taxon>
        <taxon>Candidatus Iainarchaeaceae</taxon>
        <taxon>Candidatus Iainarchaeum</taxon>
    </lineage>
</organism>
<dbReference type="Pfam" id="PF02463">
    <property type="entry name" value="SMC_N"/>
    <property type="match status" value="1"/>
</dbReference>
<protein>
    <recommendedName>
        <fullName evidence="2">RecF/RecN/SMC N-terminal domain-containing protein</fullName>
    </recommendedName>
</protein>